<organism evidence="10 11">
    <name type="scientific">Thanatephorus cucumeris (strain AG1-IB / isolate 7/3/14)</name>
    <name type="common">Lettuce bottom rot fungus</name>
    <name type="synonym">Rhizoctonia solani</name>
    <dbReference type="NCBI Taxonomy" id="1108050"/>
    <lineage>
        <taxon>Eukaryota</taxon>
        <taxon>Fungi</taxon>
        <taxon>Dikarya</taxon>
        <taxon>Basidiomycota</taxon>
        <taxon>Agaricomycotina</taxon>
        <taxon>Agaricomycetes</taxon>
        <taxon>Cantharellales</taxon>
        <taxon>Ceratobasidiaceae</taxon>
        <taxon>Rhizoctonia</taxon>
        <taxon>Rhizoctonia solani AG-1</taxon>
    </lineage>
</organism>
<evidence type="ECO:0000313" key="10">
    <source>
        <dbReference type="EMBL" id="CCO37039.1"/>
    </source>
</evidence>
<evidence type="ECO:0000256" key="1">
    <source>
        <dbReference type="ARBA" id="ARBA00022679"/>
    </source>
</evidence>
<evidence type="ECO:0000256" key="4">
    <source>
        <dbReference type="ARBA" id="ARBA00022759"/>
    </source>
</evidence>
<keyword evidence="2" id="KW-0548">Nucleotidyltransferase</keyword>
<dbReference type="Gene3D" id="2.40.70.10">
    <property type="entry name" value="Acid Proteases"/>
    <property type="match status" value="1"/>
</dbReference>
<proteinExistence type="predicted"/>
<feature type="compositionally biased region" description="Basic and acidic residues" evidence="7">
    <location>
        <begin position="343"/>
        <end position="355"/>
    </location>
</feature>
<feature type="domain" description="Reverse transcriptase" evidence="9">
    <location>
        <begin position="657"/>
        <end position="836"/>
    </location>
</feature>
<feature type="compositionally biased region" description="Low complexity" evidence="7">
    <location>
        <begin position="145"/>
        <end position="160"/>
    </location>
</feature>
<dbReference type="InterPro" id="IPR050951">
    <property type="entry name" value="Retrovirus_Pol_polyprotein"/>
</dbReference>
<dbReference type="InterPro" id="IPR001878">
    <property type="entry name" value="Znf_CCHC"/>
</dbReference>
<evidence type="ECO:0000259" key="9">
    <source>
        <dbReference type="PROSITE" id="PS50878"/>
    </source>
</evidence>
<feature type="region of interest" description="Disordered" evidence="7">
    <location>
        <begin position="135"/>
        <end position="165"/>
    </location>
</feature>
<sequence length="1143" mass="127982">MATHSRPASQNSNRDPSIGGILQEADQSAPLGVQGASLESIQRLIILLTGQVASLSQQLRDRDQEFQDLRAMVEETNQIVTRAPATPEKTTTGKDVHQTPRPFSLFDNPSSSLAAAAAINPAGTTQRALPHFALPTNPVKPPPSSHSAASSRRTSCSPSPVRASTAPTLGALTKVKVKAPEPYKGGIGADAKQWLARMMGWLTISGSQFASNKDVIMFLLINMEGTAAAWALPHIALIGEKRAVIKTPDDFQREFRKAFDDPDATAAAERKITKLVQTTTAAAYTAEFRTLQLEIDWNESALRAQYQRGLNWQVRTQMAMMTPQPTSLEAFMEAAVRIDNVRRELEASRPPRENKPGNPSKTSSAPNKGTSSGSAVKPGDPHYVSKEEIDKRRANNQCIKCGREGHRAAVCRTGWKAPGELKPKEDKGKETAKVAEAEKAPIGPVNNIEFVCISKSNITPLLNISIRLKDQAEINTLIDSGATANFISPSTIEHLKIPTVTLEKPRTVTMLDGSTPKQGKIWKKATITFYFDGRPMTHDFLISPIGNHSAILGINWLEKESPEIDWSTRQLSFPITAPESASIAQEEEADESPLKGIPEQYHVYAKVFGEEEFNKLPPHRHYDIGIELTEDGPLNSPLYSMTDAESVTLKEWLDSELKAGKIRPSKSSISSPVMFVPKKDGSRRLVVDYRRLNNRTKKNVYPLPRPDDLMSKLRGAKIFTKLDLRWGYNNVRVKEGDEWKTAFRTKYGLFESLVMTFGLTNAPAAFQYFMNDLFQDLLDVYVIIYLDDILIFSKNEAEHEFHVHEVLQRLETAQLFCKGSKCEFHRTQVEYLGIIVSDKGFSLDTLKIQAVQEWPVPTTVKQVQSFLGFANFLRRFVANFSHLARPLHNLVKKETTWKWTEKEQAAFEGLKRAITEAPVLAHADPDKAYFLETDASGAALGSILSQRQSDGRLHPIGFLLESFKGAEVNYDTHDKELLAIIRSLEHWRIYLEGTTETITVFTDHRNLEYWKESRTFNRRHARWHLLLADFNFQIVYRPGKQSGKPDALSRRSDHADIPPDNQSMLPQSVFANLATVRPEKDIQREIEASLHLDESLDEILAHLQDESKAPPSVKKGFRDYEMEAGLLFYQGRILPAILDDKGH</sequence>
<dbReference type="InterPro" id="IPR005162">
    <property type="entry name" value="Retrotrans_gag_dom"/>
</dbReference>
<protein>
    <submittedName>
        <fullName evidence="10">Retrotransposable element Tf2 155 kDa protein type 1</fullName>
    </submittedName>
</protein>
<dbReference type="EMBL" id="CAOJ01016685">
    <property type="protein sequence ID" value="CCO37039.1"/>
    <property type="molecule type" value="Genomic_DNA"/>
</dbReference>
<dbReference type="InterPro" id="IPR043128">
    <property type="entry name" value="Rev_trsase/Diguanyl_cyclase"/>
</dbReference>
<gene>
    <name evidence="10" type="ORF">BN14_11189</name>
</gene>
<keyword evidence="3" id="KW-0540">Nuclease</keyword>
<keyword evidence="6" id="KW-0479">Metal-binding</keyword>
<dbReference type="Pfam" id="PF03732">
    <property type="entry name" value="Retrotrans_gag"/>
    <property type="match status" value="1"/>
</dbReference>
<keyword evidence="5" id="KW-0511">Multifunctional enzyme</keyword>
<accession>M5CCN0</accession>
<dbReference type="PROSITE" id="PS50878">
    <property type="entry name" value="RT_POL"/>
    <property type="match status" value="1"/>
</dbReference>
<keyword evidence="6" id="KW-0862">Zinc</keyword>
<dbReference type="Pfam" id="PF17919">
    <property type="entry name" value="RT_RNaseH_2"/>
    <property type="match status" value="1"/>
</dbReference>
<dbReference type="PROSITE" id="PS50158">
    <property type="entry name" value="ZF_CCHC"/>
    <property type="match status" value="1"/>
</dbReference>
<dbReference type="Gene3D" id="3.10.10.10">
    <property type="entry name" value="HIV Type 1 Reverse Transcriptase, subunit A, domain 1"/>
    <property type="match status" value="1"/>
</dbReference>
<evidence type="ECO:0000256" key="6">
    <source>
        <dbReference type="PROSITE-ProRule" id="PRU00047"/>
    </source>
</evidence>
<dbReference type="InterPro" id="IPR043502">
    <property type="entry name" value="DNA/RNA_pol_sf"/>
</dbReference>
<dbReference type="CDD" id="cd09274">
    <property type="entry name" value="RNase_HI_RT_Ty3"/>
    <property type="match status" value="1"/>
</dbReference>
<dbReference type="HOGENOM" id="CLU_000384_19_0_1"/>
<dbReference type="CDD" id="cd01647">
    <property type="entry name" value="RT_LTR"/>
    <property type="match status" value="1"/>
</dbReference>
<comment type="caution">
    <text evidence="10">The sequence shown here is derived from an EMBL/GenBank/DDBJ whole genome shotgun (WGS) entry which is preliminary data.</text>
</comment>
<dbReference type="CDD" id="cd00303">
    <property type="entry name" value="retropepsin_like"/>
    <property type="match status" value="1"/>
</dbReference>
<name>M5CCN0_THACB</name>
<reference evidence="10 11" key="1">
    <citation type="journal article" date="2013" name="J. Biotechnol.">
        <title>Establishment and interpretation of the genome sequence of the phytopathogenic fungus Rhizoctonia solani AG1-IB isolate 7/3/14.</title>
        <authorList>
            <person name="Wibberg D.W."/>
            <person name="Jelonek L.J."/>
            <person name="Rupp O.R."/>
            <person name="Hennig M.H."/>
            <person name="Eikmeyer F.E."/>
            <person name="Goesmann A.G."/>
            <person name="Hartmann A.H."/>
            <person name="Borriss R.B."/>
            <person name="Grosch R.G."/>
            <person name="Puehler A.P."/>
            <person name="Schlueter A.S."/>
        </authorList>
    </citation>
    <scope>NUCLEOTIDE SEQUENCE [LARGE SCALE GENOMIC DNA]</scope>
    <source>
        <strain evidence="11">AG1-IB / isolate 7/3/14</strain>
    </source>
</reference>
<feature type="compositionally biased region" description="Basic and acidic residues" evidence="7">
    <location>
        <begin position="379"/>
        <end position="389"/>
    </location>
</feature>
<evidence type="ECO:0000256" key="3">
    <source>
        <dbReference type="ARBA" id="ARBA00022722"/>
    </source>
</evidence>
<dbReference type="SUPFAM" id="SSF50630">
    <property type="entry name" value="Acid proteases"/>
    <property type="match status" value="1"/>
</dbReference>
<dbReference type="InterPro" id="IPR021109">
    <property type="entry name" value="Peptidase_aspartic_dom_sf"/>
</dbReference>
<dbReference type="Pfam" id="PF00078">
    <property type="entry name" value="RVT_1"/>
    <property type="match status" value="1"/>
</dbReference>
<dbReference type="PANTHER" id="PTHR37984:SF5">
    <property type="entry name" value="PROTEIN NYNRIN-LIKE"/>
    <property type="match status" value="1"/>
</dbReference>
<feature type="compositionally biased region" description="Polar residues" evidence="7">
    <location>
        <begin position="357"/>
        <end position="374"/>
    </location>
</feature>
<dbReference type="InterPro" id="IPR041577">
    <property type="entry name" value="RT_RNaseH_2"/>
</dbReference>
<dbReference type="GO" id="GO:0004519">
    <property type="term" value="F:endonuclease activity"/>
    <property type="evidence" value="ECO:0007669"/>
    <property type="project" value="UniProtKB-KW"/>
</dbReference>
<dbReference type="AlphaFoldDB" id="M5CCN0"/>
<dbReference type="GO" id="GO:0003676">
    <property type="term" value="F:nucleic acid binding"/>
    <property type="evidence" value="ECO:0007669"/>
    <property type="project" value="InterPro"/>
</dbReference>
<evidence type="ECO:0000313" key="11">
    <source>
        <dbReference type="Proteomes" id="UP000012065"/>
    </source>
</evidence>
<dbReference type="InterPro" id="IPR000477">
    <property type="entry name" value="RT_dom"/>
</dbReference>
<feature type="compositionally biased region" description="Basic and acidic residues" evidence="7">
    <location>
        <begin position="1047"/>
        <end position="1057"/>
    </location>
</feature>
<evidence type="ECO:0000259" key="8">
    <source>
        <dbReference type="PROSITE" id="PS50158"/>
    </source>
</evidence>
<feature type="domain" description="CCHC-type" evidence="8">
    <location>
        <begin position="398"/>
        <end position="412"/>
    </location>
</feature>
<dbReference type="Proteomes" id="UP000012065">
    <property type="component" value="Unassembled WGS sequence"/>
</dbReference>
<keyword evidence="6" id="KW-0863">Zinc-finger</keyword>
<keyword evidence="4" id="KW-0378">Hydrolase</keyword>
<dbReference type="FunFam" id="3.30.70.270:FF:000020">
    <property type="entry name" value="Transposon Tf2-6 polyprotein-like Protein"/>
    <property type="match status" value="1"/>
</dbReference>
<dbReference type="SUPFAM" id="SSF56672">
    <property type="entry name" value="DNA/RNA polymerases"/>
    <property type="match status" value="1"/>
</dbReference>
<feature type="compositionally biased region" description="Polar residues" evidence="7">
    <location>
        <begin position="1"/>
        <end position="15"/>
    </location>
</feature>
<feature type="region of interest" description="Disordered" evidence="7">
    <location>
        <begin position="343"/>
        <end position="389"/>
    </location>
</feature>
<keyword evidence="4" id="KW-0255">Endonuclease</keyword>
<dbReference type="GO" id="GO:0008270">
    <property type="term" value="F:zinc ion binding"/>
    <property type="evidence" value="ECO:0007669"/>
    <property type="project" value="UniProtKB-KW"/>
</dbReference>
<dbReference type="Pfam" id="PF08284">
    <property type="entry name" value="RVP_2"/>
    <property type="match status" value="1"/>
</dbReference>
<evidence type="ECO:0000256" key="5">
    <source>
        <dbReference type="ARBA" id="ARBA00023268"/>
    </source>
</evidence>
<feature type="region of interest" description="Disordered" evidence="7">
    <location>
        <begin position="1"/>
        <end position="23"/>
    </location>
</feature>
<dbReference type="PANTHER" id="PTHR37984">
    <property type="entry name" value="PROTEIN CBG26694"/>
    <property type="match status" value="1"/>
</dbReference>
<keyword evidence="1" id="KW-0808">Transferase</keyword>
<dbReference type="GO" id="GO:0016779">
    <property type="term" value="F:nucleotidyltransferase activity"/>
    <property type="evidence" value="ECO:0007669"/>
    <property type="project" value="UniProtKB-KW"/>
</dbReference>
<evidence type="ECO:0000256" key="7">
    <source>
        <dbReference type="SAM" id="MobiDB-lite"/>
    </source>
</evidence>
<evidence type="ECO:0000256" key="2">
    <source>
        <dbReference type="ARBA" id="ARBA00022695"/>
    </source>
</evidence>
<feature type="region of interest" description="Disordered" evidence="7">
    <location>
        <begin position="1041"/>
        <end position="1064"/>
    </location>
</feature>
<dbReference type="Gene3D" id="3.30.70.270">
    <property type="match status" value="2"/>
</dbReference>